<feature type="transmembrane region" description="Helical" evidence="15">
    <location>
        <begin position="439"/>
        <end position="461"/>
    </location>
</feature>
<evidence type="ECO:0000256" key="16">
    <source>
        <dbReference type="SAM" id="SignalP"/>
    </source>
</evidence>
<dbReference type="FunFam" id="2.70.170.10:FF:000028">
    <property type="entry name" value="AcetylCholine Receptor"/>
    <property type="match status" value="1"/>
</dbReference>
<keyword evidence="20" id="KW-1185">Reference proteome</keyword>
<sequence length="473" mass="54304">MVRVLYAVCVHLLLAQLTWCERSLTAHAQKMVPDEQRLIRKLMRGYDTSARPVFNASQNVVVNFGLTLIQIIDMDERNQVIVTNVWLEHEWLDERLTWDPLDYNSLFVLRIPANKLWLPDIVLYNNADDYTRGYMPTNAMVTNTGRVSWLPPSRLRSSCKVDMLNRSEMIDLSNYVTNGEWALLDTSITRNEVIYPISPAVYPDITIVIKIQRRIVYYILNIILPCVWLNILNLLAFCLPPDAGEKITLGITVFLSYSIFMLLIAESMPPTSEFVPLIGIYLTISMAVTSLSIILTVIVLNLHHARPHQRVLPNWLRYLILHVIARLIHCKCGPTPKSKRHKQDSSNSTAQKEPGLRLVNDLSRRSPVTELRASRLLRRADPANDFCVYPESGSESRRQAVMEDMLRCLKRMVARREREDQDAATTTEWQDVAAVFDRLLFIFCLVVTILTTLILIIIIPFSQYNRRGEGIGL</sequence>
<gene>
    <name evidence="19" type="ORF">NP493_510g01026</name>
</gene>
<keyword evidence="5" id="KW-0770">Synapse</keyword>
<dbReference type="InterPro" id="IPR002394">
    <property type="entry name" value="Nicotinic_acetylcholine_rcpt"/>
</dbReference>
<dbReference type="InterPro" id="IPR006201">
    <property type="entry name" value="Neur_channel"/>
</dbReference>
<dbReference type="AlphaFoldDB" id="A0AAD9NQY5"/>
<evidence type="ECO:0000256" key="11">
    <source>
        <dbReference type="ARBA" id="ARBA00023286"/>
    </source>
</evidence>
<dbReference type="InterPro" id="IPR006202">
    <property type="entry name" value="Neur_chan_lig-bd"/>
</dbReference>
<evidence type="ECO:0000256" key="2">
    <source>
        <dbReference type="ARBA" id="ARBA00022475"/>
    </source>
</evidence>
<evidence type="ECO:0000256" key="8">
    <source>
        <dbReference type="ARBA" id="ARBA00023157"/>
    </source>
</evidence>
<feature type="region of interest" description="Disordered" evidence="14">
    <location>
        <begin position="335"/>
        <end position="354"/>
    </location>
</feature>
<keyword evidence="6" id="KW-0406">Ion transport</keyword>
<evidence type="ECO:0000256" key="7">
    <source>
        <dbReference type="ARBA" id="ARBA00023136"/>
    </source>
</evidence>
<dbReference type="FunFam" id="1.20.58.390:FF:000073">
    <property type="entry name" value="Neuronal acetylcholine receptor subunit alpha-9-II"/>
    <property type="match status" value="1"/>
</dbReference>
<evidence type="ECO:0000256" key="4">
    <source>
        <dbReference type="ARBA" id="ARBA00022989"/>
    </source>
</evidence>
<evidence type="ECO:0000256" key="6">
    <source>
        <dbReference type="ARBA" id="ARBA00023065"/>
    </source>
</evidence>
<dbReference type="CDD" id="cd18997">
    <property type="entry name" value="LGIC_ECD_nAChR"/>
    <property type="match status" value="1"/>
</dbReference>
<evidence type="ECO:0000313" key="20">
    <source>
        <dbReference type="Proteomes" id="UP001209878"/>
    </source>
</evidence>
<keyword evidence="7 15" id="KW-0472">Membrane</keyword>
<evidence type="ECO:0000256" key="9">
    <source>
        <dbReference type="ARBA" id="ARBA00023170"/>
    </source>
</evidence>
<keyword evidence="8" id="KW-1015">Disulfide bond</keyword>
<organism evidence="19 20">
    <name type="scientific">Ridgeia piscesae</name>
    <name type="common">Tubeworm</name>
    <dbReference type="NCBI Taxonomy" id="27915"/>
    <lineage>
        <taxon>Eukaryota</taxon>
        <taxon>Metazoa</taxon>
        <taxon>Spiralia</taxon>
        <taxon>Lophotrochozoa</taxon>
        <taxon>Annelida</taxon>
        <taxon>Polychaeta</taxon>
        <taxon>Sedentaria</taxon>
        <taxon>Canalipalpata</taxon>
        <taxon>Sabellida</taxon>
        <taxon>Siboglinidae</taxon>
        <taxon>Ridgeia</taxon>
    </lineage>
</organism>
<dbReference type="PRINTS" id="PR00252">
    <property type="entry name" value="NRIONCHANNEL"/>
</dbReference>
<dbReference type="InterPro" id="IPR038050">
    <property type="entry name" value="Neuro_actylchol_rec"/>
</dbReference>
<keyword evidence="2" id="KW-1003">Cell membrane</keyword>
<feature type="domain" description="Neurotransmitter-gated ion-channel transmembrane" evidence="18">
    <location>
        <begin position="222"/>
        <end position="455"/>
    </location>
</feature>
<evidence type="ECO:0000256" key="5">
    <source>
        <dbReference type="ARBA" id="ARBA00023018"/>
    </source>
</evidence>
<keyword evidence="4 15" id="KW-1133">Transmembrane helix</keyword>
<keyword evidence="3 15" id="KW-0812">Transmembrane</keyword>
<dbReference type="CDD" id="cd19051">
    <property type="entry name" value="LGIC_TM_cation"/>
    <property type="match status" value="1"/>
</dbReference>
<keyword evidence="16" id="KW-0732">Signal</keyword>
<comment type="subcellular location">
    <subcellularLocation>
        <location evidence="13">Synaptic cell membrane</location>
        <topology evidence="13">Multi-pass membrane protein</topology>
    </subcellularLocation>
</comment>
<reference evidence="19" key="1">
    <citation type="journal article" date="2023" name="Mol. Biol. Evol.">
        <title>Third-Generation Sequencing Reveals the Adaptive Role of the Epigenome in Three Deep-Sea Polychaetes.</title>
        <authorList>
            <person name="Perez M."/>
            <person name="Aroh O."/>
            <person name="Sun Y."/>
            <person name="Lan Y."/>
            <person name="Juniper S.K."/>
            <person name="Young C.R."/>
            <person name="Angers B."/>
            <person name="Qian P.Y."/>
        </authorList>
    </citation>
    <scope>NUCLEOTIDE SEQUENCE</scope>
    <source>
        <strain evidence="19">R07B-5</strain>
    </source>
</reference>
<comment type="caution">
    <text evidence="19">The sequence shown here is derived from an EMBL/GenBank/DDBJ whole genome shotgun (WGS) entry which is preliminary data.</text>
</comment>
<evidence type="ECO:0000256" key="13">
    <source>
        <dbReference type="ARBA" id="ARBA00034099"/>
    </source>
</evidence>
<dbReference type="InterPro" id="IPR036734">
    <property type="entry name" value="Neur_chan_lig-bd_sf"/>
</dbReference>
<feature type="chain" id="PRO_5042195262" evidence="16">
    <location>
        <begin position="21"/>
        <end position="473"/>
    </location>
</feature>
<keyword evidence="9" id="KW-0675">Receptor</keyword>
<feature type="signal peptide" evidence="16">
    <location>
        <begin position="1"/>
        <end position="20"/>
    </location>
</feature>
<evidence type="ECO:0000313" key="19">
    <source>
        <dbReference type="EMBL" id="KAK2179140.1"/>
    </source>
</evidence>
<evidence type="ECO:0000256" key="1">
    <source>
        <dbReference type="ARBA" id="ARBA00022448"/>
    </source>
</evidence>
<dbReference type="SUPFAM" id="SSF90112">
    <property type="entry name" value="Neurotransmitter-gated ion-channel transmembrane pore"/>
    <property type="match status" value="1"/>
</dbReference>
<evidence type="ECO:0000256" key="3">
    <source>
        <dbReference type="ARBA" id="ARBA00022692"/>
    </source>
</evidence>
<evidence type="ECO:0000256" key="12">
    <source>
        <dbReference type="ARBA" id="ARBA00023303"/>
    </source>
</evidence>
<feature type="transmembrane region" description="Helical" evidence="15">
    <location>
        <begin position="215"/>
        <end position="235"/>
    </location>
</feature>
<keyword evidence="12" id="KW-0407">Ion channel</keyword>
<name>A0AAD9NQY5_RIDPI</name>
<dbReference type="PRINTS" id="PR00254">
    <property type="entry name" value="NICOTINICR"/>
</dbReference>
<proteinExistence type="predicted"/>
<dbReference type="Pfam" id="PF02931">
    <property type="entry name" value="Neur_chan_LBD"/>
    <property type="match status" value="1"/>
</dbReference>
<dbReference type="GO" id="GO:0045211">
    <property type="term" value="C:postsynaptic membrane"/>
    <property type="evidence" value="ECO:0007669"/>
    <property type="project" value="InterPro"/>
</dbReference>
<evidence type="ECO:0000256" key="14">
    <source>
        <dbReference type="SAM" id="MobiDB-lite"/>
    </source>
</evidence>
<accession>A0AAD9NQY5</accession>
<keyword evidence="10" id="KW-0325">Glycoprotein</keyword>
<dbReference type="PANTHER" id="PTHR18945">
    <property type="entry name" value="NEUROTRANSMITTER GATED ION CHANNEL"/>
    <property type="match status" value="1"/>
</dbReference>
<dbReference type="Pfam" id="PF02932">
    <property type="entry name" value="Neur_chan_memb"/>
    <property type="match status" value="1"/>
</dbReference>
<dbReference type="SUPFAM" id="SSF63712">
    <property type="entry name" value="Nicotinic receptor ligand binding domain-like"/>
    <property type="match status" value="1"/>
</dbReference>
<dbReference type="Gene3D" id="1.20.58.390">
    <property type="entry name" value="Neurotransmitter-gated ion-channel transmembrane domain"/>
    <property type="match status" value="2"/>
</dbReference>
<evidence type="ECO:0000259" key="17">
    <source>
        <dbReference type="Pfam" id="PF02931"/>
    </source>
</evidence>
<dbReference type="Proteomes" id="UP001209878">
    <property type="component" value="Unassembled WGS sequence"/>
</dbReference>
<feature type="domain" description="Neurotransmitter-gated ion-channel ligand-binding" evidence="17">
    <location>
        <begin position="35"/>
        <end position="163"/>
    </location>
</feature>
<dbReference type="InterPro" id="IPR006029">
    <property type="entry name" value="Neurotrans-gated_channel_TM"/>
</dbReference>
<dbReference type="InterPro" id="IPR036719">
    <property type="entry name" value="Neuro-gated_channel_TM_sf"/>
</dbReference>
<evidence type="ECO:0000256" key="10">
    <source>
        <dbReference type="ARBA" id="ARBA00023180"/>
    </source>
</evidence>
<keyword evidence="1" id="KW-0813">Transport</keyword>
<dbReference type="EMBL" id="JAODUO010000510">
    <property type="protein sequence ID" value="KAK2179140.1"/>
    <property type="molecule type" value="Genomic_DNA"/>
</dbReference>
<protein>
    <submittedName>
        <fullName evidence="19">Uncharacterized protein</fullName>
    </submittedName>
</protein>
<evidence type="ECO:0000256" key="15">
    <source>
        <dbReference type="SAM" id="Phobius"/>
    </source>
</evidence>
<dbReference type="GO" id="GO:0022848">
    <property type="term" value="F:acetylcholine-gated monoatomic cation-selective channel activity"/>
    <property type="evidence" value="ECO:0007669"/>
    <property type="project" value="InterPro"/>
</dbReference>
<feature type="transmembrane region" description="Helical" evidence="15">
    <location>
        <begin position="247"/>
        <end position="265"/>
    </location>
</feature>
<evidence type="ECO:0000259" key="18">
    <source>
        <dbReference type="Pfam" id="PF02932"/>
    </source>
</evidence>
<dbReference type="GO" id="GO:0004888">
    <property type="term" value="F:transmembrane signaling receptor activity"/>
    <property type="evidence" value="ECO:0007669"/>
    <property type="project" value="InterPro"/>
</dbReference>
<feature type="transmembrane region" description="Helical" evidence="15">
    <location>
        <begin position="277"/>
        <end position="300"/>
    </location>
</feature>
<keyword evidence="11" id="KW-1071">Ligand-gated ion channel</keyword>
<dbReference type="Gene3D" id="2.70.170.10">
    <property type="entry name" value="Neurotransmitter-gated ion-channel ligand-binding domain"/>
    <property type="match status" value="2"/>
</dbReference>